<gene>
    <name evidence="2" type="ORF">PoB_003524400</name>
</gene>
<accession>A0AAV4AQY8</accession>
<organism evidence="2 3">
    <name type="scientific">Plakobranchus ocellatus</name>
    <dbReference type="NCBI Taxonomy" id="259542"/>
    <lineage>
        <taxon>Eukaryota</taxon>
        <taxon>Metazoa</taxon>
        <taxon>Spiralia</taxon>
        <taxon>Lophotrochozoa</taxon>
        <taxon>Mollusca</taxon>
        <taxon>Gastropoda</taxon>
        <taxon>Heterobranchia</taxon>
        <taxon>Euthyneura</taxon>
        <taxon>Panpulmonata</taxon>
        <taxon>Sacoglossa</taxon>
        <taxon>Placobranchoidea</taxon>
        <taxon>Plakobranchidae</taxon>
        <taxon>Plakobranchus</taxon>
    </lineage>
</organism>
<comment type="caution">
    <text evidence="2">The sequence shown here is derived from an EMBL/GenBank/DDBJ whole genome shotgun (WGS) entry which is preliminary data.</text>
</comment>
<protein>
    <submittedName>
        <fullName evidence="2">Uncharacterized protein</fullName>
    </submittedName>
</protein>
<name>A0AAV4AQY8_9GAST</name>
<evidence type="ECO:0000313" key="3">
    <source>
        <dbReference type="Proteomes" id="UP000735302"/>
    </source>
</evidence>
<proteinExistence type="predicted"/>
<reference evidence="2 3" key="1">
    <citation type="journal article" date="2021" name="Elife">
        <title>Chloroplast acquisition without the gene transfer in kleptoplastic sea slugs, Plakobranchus ocellatus.</title>
        <authorList>
            <person name="Maeda T."/>
            <person name="Takahashi S."/>
            <person name="Yoshida T."/>
            <person name="Shimamura S."/>
            <person name="Takaki Y."/>
            <person name="Nagai Y."/>
            <person name="Toyoda A."/>
            <person name="Suzuki Y."/>
            <person name="Arimoto A."/>
            <person name="Ishii H."/>
            <person name="Satoh N."/>
            <person name="Nishiyama T."/>
            <person name="Hasebe M."/>
            <person name="Maruyama T."/>
            <person name="Minagawa J."/>
            <person name="Obokata J."/>
            <person name="Shigenobu S."/>
        </authorList>
    </citation>
    <scope>NUCLEOTIDE SEQUENCE [LARGE SCALE GENOMIC DNA]</scope>
</reference>
<keyword evidence="3" id="KW-1185">Reference proteome</keyword>
<feature type="region of interest" description="Disordered" evidence="1">
    <location>
        <begin position="1"/>
        <end position="47"/>
    </location>
</feature>
<dbReference type="EMBL" id="BLXT01003994">
    <property type="protein sequence ID" value="GFO08739.1"/>
    <property type="molecule type" value="Genomic_DNA"/>
</dbReference>
<feature type="compositionally biased region" description="Basic and acidic residues" evidence="1">
    <location>
        <begin position="28"/>
        <end position="42"/>
    </location>
</feature>
<evidence type="ECO:0000256" key="1">
    <source>
        <dbReference type="SAM" id="MobiDB-lite"/>
    </source>
</evidence>
<feature type="compositionally biased region" description="Polar residues" evidence="1">
    <location>
        <begin position="1"/>
        <end position="10"/>
    </location>
</feature>
<sequence length="102" mass="11214">MPIINQSSVSKTREVNPHKANASFAVRCDPHGVRDRSRESNRKGPVKVTVAHQHTFLTTQLFLNGRAALTSAAQSPGPVFLKKTWANTSRGPIRFAEIRAHG</sequence>
<dbReference type="AlphaFoldDB" id="A0AAV4AQY8"/>
<dbReference type="Proteomes" id="UP000735302">
    <property type="component" value="Unassembled WGS sequence"/>
</dbReference>
<evidence type="ECO:0000313" key="2">
    <source>
        <dbReference type="EMBL" id="GFO08739.1"/>
    </source>
</evidence>